<evidence type="ECO:0000313" key="3">
    <source>
        <dbReference type="Proteomes" id="UP000887569"/>
    </source>
</evidence>
<evidence type="ECO:0000259" key="2">
    <source>
        <dbReference type="Pfam" id="PF07002"/>
    </source>
</evidence>
<evidence type="ECO:0000313" key="4">
    <source>
        <dbReference type="WBParaSite" id="PgR037_g080_t01"/>
    </source>
</evidence>
<accession>A0A915BFQ0</accession>
<proteinExistence type="predicted"/>
<dbReference type="PANTHER" id="PTHR10857">
    <property type="entry name" value="COPINE"/>
    <property type="match status" value="1"/>
</dbReference>
<evidence type="ECO:0000256" key="1">
    <source>
        <dbReference type="SAM" id="MobiDB-lite"/>
    </source>
</evidence>
<protein>
    <submittedName>
        <fullName evidence="4">Copine C-terminal domain-containing protein</fullName>
    </submittedName>
</protein>
<feature type="region of interest" description="Disordered" evidence="1">
    <location>
        <begin position="121"/>
        <end position="167"/>
    </location>
</feature>
<organism evidence="3 4">
    <name type="scientific">Parascaris univalens</name>
    <name type="common">Nematode worm</name>
    <dbReference type="NCBI Taxonomy" id="6257"/>
    <lineage>
        <taxon>Eukaryota</taxon>
        <taxon>Metazoa</taxon>
        <taxon>Ecdysozoa</taxon>
        <taxon>Nematoda</taxon>
        <taxon>Chromadorea</taxon>
        <taxon>Rhabditida</taxon>
        <taxon>Spirurina</taxon>
        <taxon>Ascaridomorpha</taxon>
        <taxon>Ascaridoidea</taxon>
        <taxon>Ascarididae</taxon>
        <taxon>Parascaris</taxon>
    </lineage>
</organism>
<feature type="compositionally biased region" description="Low complexity" evidence="1">
    <location>
        <begin position="143"/>
        <end position="152"/>
    </location>
</feature>
<dbReference type="GO" id="GO:0005886">
    <property type="term" value="C:plasma membrane"/>
    <property type="evidence" value="ECO:0007669"/>
    <property type="project" value="TreeGrafter"/>
</dbReference>
<reference evidence="4" key="1">
    <citation type="submission" date="2022-11" db="UniProtKB">
        <authorList>
            <consortium name="WormBaseParasite"/>
        </authorList>
    </citation>
    <scope>IDENTIFICATION</scope>
</reference>
<dbReference type="Proteomes" id="UP000887569">
    <property type="component" value="Unplaced"/>
</dbReference>
<dbReference type="InterPro" id="IPR010734">
    <property type="entry name" value="Copine_C"/>
</dbReference>
<dbReference type="Pfam" id="PF07002">
    <property type="entry name" value="Copine"/>
    <property type="match status" value="1"/>
</dbReference>
<dbReference type="InterPro" id="IPR045052">
    <property type="entry name" value="Copine"/>
</dbReference>
<feature type="domain" description="Copine C-terminal" evidence="2">
    <location>
        <begin position="2"/>
        <end position="110"/>
    </location>
</feature>
<dbReference type="GO" id="GO:0005544">
    <property type="term" value="F:calcium-dependent phospholipid binding"/>
    <property type="evidence" value="ECO:0007669"/>
    <property type="project" value="InterPro"/>
</dbReference>
<sequence>PQYFILAIITRGAIDDLREAIQAIIFASRSPLSIIFIGVGENNFIELERLGFSGARLSYHGRRADRDLLQFVSVSKFRSKEQSDEEAKDSLVEKAVYQIPWQMASWMMKNGYIASANNSDEQNAAGGSGRTPRGVMPTQQYDSLISSYSSSSEQIDADTPTTSECTS</sequence>
<dbReference type="PANTHER" id="PTHR10857:SF131">
    <property type="entry name" value="COPINE C-TERMINAL DOMAIN-CONTAINING PROTEIN"/>
    <property type="match status" value="1"/>
</dbReference>
<dbReference type="WBParaSite" id="PgR037_g080_t01">
    <property type="protein sequence ID" value="PgR037_g080_t01"/>
    <property type="gene ID" value="PgR037_g080"/>
</dbReference>
<keyword evidence="3" id="KW-1185">Reference proteome</keyword>
<dbReference type="AlphaFoldDB" id="A0A915BFQ0"/>
<dbReference type="GO" id="GO:0071277">
    <property type="term" value="P:cellular response to calcium ion"/>
    <property type="evidence" value="ECO:0007669"/>
    <property type="project" value="TreeGrafter"/>
</dbReference>
<name>A0A915BFQ0_PARUN</name>